<dbReference type="AlphaFoldDB" id="A0ABC8TD68"/>
<gene>
    <name evidence="2" type="ORF">ILEXP_LOCUS36271</name>
</gene>
<dbReference type="Proteomes" id="UP001642360">
    <property type="component" value="Unassembled WGS sequence"/>
</dbReference>
<proteinExistence type="predicted"/>
<reference evidence="2 3" key="1">
    <citation type="submission" date="2024-02" db="EMBL/GenBank/DDBJ databases">
        <authorList>
            <person name="Vignale AGUSTIN F."/>
            <person name="Sosa J E."/>
            <person name="Modenutti C."/>
        </authorList>
    </citation>
    <scope>NUCLEOTIDE SEQUENCE [LARGE SCALE GENOMIC DNA]</scope>
</reference>
<evidence type="ECO:0000313" key="2">
    <source>
        <dbReference type="EMBL" id="CAK9167021.1"/>
    </source>
</evidence>
<feature type="transmembrane region" description="Helical" evidence="1">
    <location>
        <begin position="41"/>
        <end position="59"/>
    </location>
</feature>
<keyword evidence="1" id="KW-0472">Membrane</keyword>
<keyword evidence="1" id="KW-1133">Transmembrane helix</keyword>
<evidence type="ECO:0000256" key="1">
    <source>
        <dbReference type="SAM" id="Phobius"/>
    </source>
</evidence>
<evidence type="ECO:0000313" key="3">
    <source>
        <dbReference type="Proteomes" id="UP001642360"/>
    </source>
</evidence>
<keyword evidence="3" id="KW-1185">Reference proteome</keyword>
<sequence length="126" mass="14146">MSIPIPYAIGIRFLCYCCRGLFRTFLNRKTSLIQFWTDSFYFPYLLFLLLVSSSVRLFTRMNYGAGLALPHSGNGNGFVFPVNNIKDGLLAGSAEPPDPEADYVEKDPGARYFRGCIEAAAIVRYL</sequence>
<dbReference type="EMBL" id="CAUOFW020004736">
    <property type="protein sequence ID" value="CAK9167021.1"/>
    <property type="molecule type" value="Genomic_DNA"/>
</dbReference>
<accession>A0ABC8TD68</accession>
<organism evidence="2 3">
    <name type="scientific">Ilex paraguariensis</name>
    <name type="common">yerba mate</name>
    <dbReference type="NCBI Taxonomy" id="185542"/>
    <lineage>
        <taxon>Eukaryota</taxon>
        <taxon>Viridiplantae</taxon>
        <taxon>Streptophyta</taxon>
        <taxon>Embryophyta</taxon>
        <taxon>Tracheophyta</taxon>
        <taxon>Spermatophyta</taxon>
        <taxon>Magnoliopsida</taxon>
        <taxon>eudicotyledons</taxon>
        <taxon>Gunneridae</taxon>
        <taxon>Pentapetalae</taxon>
        <taxon>asterids</taxon>
        <taxon>campanulids</taxon>
        <taxon>Aquifoliales</taxon>
        <taxon>Aquifoliaceae</taxon>
        <taxon>Ilex</taxon>
    </lineage>
</organism>
<comment type="caution">
    <text evidence="2">The sequence shown here is derived from an EMBL/GenBank/DDBJ whole genome shotgun (WGS) entry which is preliminary data.</text>
</comment>
<protein>
    <submittedName>
        <fullName evidence="2">Uncharacterized protein</fullName>
    </submittedName>
</protein>
<keyword evidence="1" id="KW-0812">Transmembrane</keyword>
<name>A0ABC8TD68_9AQUA</name>